<organism evidence="1 2">
    <name type="scientific">Acorus gramineus</name>
    <name type="common">Dwarf sweet flag</name>
    <dbReference type="NCBI Taxonomy" id="55184"/>
    <lineage>
        <taxon>Eukaryota</taxon>
        <taxon>Viridiplantae</taxon>
        <taxon>Streptophyta</taxon>
        <taxon>Embryophyta</taxon>
        <taxon>Tracheophyta</taxon>
        <taxon>Spermatophyta</taxon>
        <taxon>Magnoliopsida</taxon>
        <taxon>Liliopsida</taxon>
        <taxon>Acoraceae</taxon>
        <taxon>Acorus</taxon>
    </lineage>
</organism>
<evidence type="ECO:0000313" key="2">
    <source>
        <dbReference type="Proteomes" id="UP001179952"/>
    </source>
</evidence>
<name>A0AAV8ZZW0_ACOGR</name>
<dbReference type="AlphaFoldDB" id="A0AAV8ZZW0"/>
<proteinExistence type="predicted"/>
<comment type="caution">
    <text evidence="1">The sequence shown here is derived from an EMBL/GenBank/DDBJ whole genome shotgun (WGS) entry which is preliminary data.</text>
</comment>
<gene>
    <name evidence="1" type="ORF">QJS04_geneDACA019897</name>
</gene>
<evidence type="ECO:0000313" key="1">
    <source>
        <dbReference type="EMBL" id="KAK1257663.1"/>
    </source>
</evidence>
<protein>
    <submittedName>
        <fullName evidence="1">Mitochondrial import inner membrane translocase subunit TIM23-1</fullName>
    </submittedName>
</protein>
<dbReference type="EMBL" id="JAUJYN010000037">
    <property type="protein sequence ID" value="KAK1257663.1"/>
    <property type="molecule type" value="Genomic_DNA"/>
</dbReference>
<keyword evidence="2" id="KW-1185">Reference proteome</keyword>
<reference evidence="1" key="1">
    <citation type="journal article" date="2023" name="Nat. Commun.">
        <title>Diploid and tetraploid genomes of Acorus and the evolution of monocots.</title>
        <authorList>
            <person name="Ma L."/>
            <person name="Liu K.W."/>
            <person name="Li Z."/>
            <person name="Hsiao Y.Y."/>
            <person name="Qi Y."/>
            <person name="Fu T."/>
            <person name="Tang G.D."/>
            <person name="Zhang D."/>
            <person name="Sun W.H."/>
            <person name="Liu D.K."/>
            <person name="Li Y."/>
            <person name="Chen G.Z."/>
            <person name="Liu X.D."/>
            <person name="Liao X.Y."/>
            <person name="Jiang Y.T."/>
            <person name="Yu X."/>
            <person name="Hao Y."/>
            <person name="Huang J."/>
            <person name="Zhao X.W."/>
            <person name="Ke S."/>
            <person name="Chen Y.Y."/>
            <person name="Wu W.L."/>
            <person name="Hsu J.L."/>
            <person name="Lin Y.F."/>
            <person name="Huang M.D."/>
            <person name="Li C.Y."/>
            <person name="Huang L."/>
            <person name="Wang Z.W."/>
            <person name="Zhao X."/>
            <person name="Zhong W.Y."/>
            <person name="Peng D.H."/>
            <person name="Ahmad S."/>
            <person name="Lan S."/>
            <person name="Zhang J.S."/>
            <person name="Tsai W.C."/>
            <person name="Van de Peer Y."/>
            <person name="Liu Z.J."/>
        </authorList>
    </citation>
    <scope>NUCLEOTIDE SEQUENCE</scope>
    <source>
        <strain evidence="1">SCP</strain>
    </source>
</reference>
<sequence>MRRPKGGTKEEEGFRLYNPYKTLHENLPNHYLFKLPTSPELLFPEVSLKHRHAFDENIFFYTGAGYVFGALSGGVKGFVDSVRSFERGDTTKLRVTRLLSGINAVRDVDDRSIVPGTEMLYKVASGARSAAVAGAIGGLAARALVGARQVLKRFVQV</sequence>
<accession>A0AAV8ZZW0</accession>
<dbReference type="Proteomes" id="UP001179952">
    <property type="component" value="Unassembled WGS sequence"/>
</dbReference>
<reference evidence="1" key="2">
    <citation type="submission" date="2023-06" db="EMBL/GenBank/DDBJ databases">
        <authorList>
            <person name="Ma L."/>
            <person name="Liu K.-W."/>
            <person name="Li Z."/>
            <person name="Hsiao Y.-Y."/>
            <person name="Qi Y."/>
            <person name="Fu T."/>
            <person name="Tang G."/>
            <person name="Zhang D."/>
            <person name="Sun W.-H."/>
            <person name="Liu D.-K."/>
            <person name="Li Y."/>
            <person name="Chen G.-Z."/>
            <person name="Liu X.-D."/>
            <person name="Liao X.-Y."/>
            <person name="Jiang Y.-T."/>
            <person name="Yu X."/>
            <person name="Hao Y."/>
            <person name="Huang J."/>
            <person name="Zhao X.-W."/>
            <person name="Ke S."/>
            <person name="Chen Y.-Y."/>
            <person name="Wu W.-L."/>
            <person name="Hsu J.-L."/>
            <person name="Lin Y.-F."/>
            <person name="Huang M.-D."/>
            <person name="Li C.-Y."/>
            <person name="Huang L."/>
            <person name="Wang Z.-W."/>
            <person name="Zhao X."/>
            <person name="Zhong W.-Y."/>
            <person name="Peng D.-H."/>
            <person name="Ahmad S."/>
            <person name="Lan S."/>
            <person name="Zhang J.-S."/>
            <person name="Tsai W.-C."/>
            <person name="Van De Peer Y."/>
            <person name="Liu Z.-J."/>
        </authorList>
    </citation>
    <scope>NUCLEOTIDE SEQUENCE</scope>
    <source>
        <strain evidence="1">SCP</strain>
        <tissue evidence="1">Leaves</tissue>
    </source>
</reference>